<reference evidence="4" key="1">
    <citation type="submission" date="2024-04" db="EMBL/GenBank/DDBJ databases">
        <authorList>
            <person name="Shaw F."/>
            <person name="Minotto A."/>
        </authorList>
    </citation>
    <scope>NUCLEOTIDE SEQUENCE [LARGE SCALE GENOMIC DNA]</scope>
</reference>
<evidence type="ECO:0000256" key="2">
    <source>
        <dbReference type="SAM" id="Phobius"/>
    </source>
</evidence>
<feature type="region of interest" description="Disordered" evidence="1">
    <location>
        <begin position="356"/>
        <end position="389"/>
    </location>
</feature>
<dbReference type="Proteomes" id="UP001497453">
    <property type="component" value="Chromosome 4"/>
</dbReference>
<organism evidence="3 4">
    <name type="scientific">Somion occarium</name>
    <dbReference type="NCBI Taxonomy" id="3059160"/>
    <lineage>
        <taxon>Eukaryota</taxon>
        <taxon>Fungi</taxon>
        <taxon>Dikarya</taxon>
        <taxon>Basidiomycota</taxon>
        <taxon>Agaricomycotina</taxon>
        <taxon>Agaricomycetes</taxon>
        <taxon>Polyporales</taxon>
        <taxon>Cerrenaceae</taxon>
        <taxon>Somion</taxon>
    </lineage>
</organism>
<proteinExistence type="predicted"/>
<keyword evidence="2" id="KW-0472">Membrane</keyword>
<feature type="region of interest" description="Disordered" evidence="1">
    <location>
        <begin position="307"/>
        <end position="333"/>
    </location>
</feature>
<name>A0ABP1DKN3_9APHY</name>
<dbReference type="EMBL" id="OZ037947">
    <property type="protein sequence ID" value="CAL1707603.1"/>
    <property type="molecule type" value="Genomic_DNA"/>
</dbReference>
<keyword evidence="4" id="KW-1185">Reference proteome</keyword>
<feature type="compositionally biased region" description="Polar residues" evidence="1">
    <location>
        <begin position="318"/>
        <end position="333"/>
    </location>
</feature>
<evidence type="ECO:0000256" key="1">
    <source>
        <dbReference type="SAM" id="MobiDB-lite"/>
    </source>
</evidence>
<evidence type="ECO:0000313" key="4">
    <source>
        <dbReference type="Proteomes" id="UP001497453"/>
    </source>
</evidence>
<feature type="transmembrane region" description="Helical" evidence="2">
    <location>
        <begin position="109"/>
        <end position="131"/>
    </location>
</feature>
<evidence type="ECO:0000313" key="3">
    <source>
        <dbReference type="EMBL" id="CAL1707603.1"/>
    </source>
</evidence>
<sequence length="408" mass="45521">MTYETLHSIMRARVITPSAIVVSLLRCYNDGGDYRLTRTHGTLPNIDWYHERTRASTATRVTSQLRRETTDGDASVYEPQRLIAALDAGMAPPHSRTLTKRNLNLDEPVIAAIAAVVFALNIVLLLTWCVLRRPQTKRPRRKLSALRTPWPLEVSKYDKDRICAINAQPLFPISLQSGLRLASIDLRRTPRRKIFAGAENQTTEPLTAFDPRSLETEPASIYSAASAPHNYHDYYFYRQSFRLESTAPSSDRRVPITFPSYPLSLTPTMPSLRPSSLAASQDHPSTGNLTLLLSHVEGARHLSSISLSGQSLSDPAQAGSQPPSFPTSSPLTNTLNMPNLPMCQFSFQVTAPLNIRPRGEKNRPHFASGPFVPSHTVAAEQPRRPHDRLIRPPSHVVWKTSQKIESDI</sequence>
<keyword evidence="2" id="KW-0812">Transmembrane</keyword>
<protein>
    <submittedName>
        <fullName evidence="3">Uncharacterized protein</fullName>
    </submittedName>
</protein>
<accession>A0ABP1DKN3</accession>
<keyword evidence="2" id="KW-1133">Transmembrane helix</keyword>
<gene>
    <name evidence="3" type="ORF">GFSPODELE1_LOCUS6447</name>
</gene>